<dbReference type="OrthoDB" id="3795691at2759"/>
<proteinExistence type="predicted"/>
<keyword evidence="1" id="KW-0479">Metal-binding</keyword>
<evidence type="ECO:0000256" key="2">
    <source>
        <dbReference type="ARBA" id="ARBA00023015"/>
    </source>
</evidence>
<dbReference type="GeneID" id="54279861"/>
<dbReference type="AlphaFoldDB" id="A0A6A5XIU1"/>
<feature type="region of interest" description="Disordered" evidence="5">
    <location>
        <begin position="80"/>
        <end position="99"/>
    </location>
</feature>
<dbReference type="InterPro" id="IPR051127">
    <property type="entry name" value="Fungal_SecMet_Regulators"/>
</dbReference>
<evidence type="ECO:0000256" key="4">
    <source>
        <dbReference type="ARBA" id="ARBA00023242"/>
    </source>
</evidence>
<dbReference type="EMBL" id="ML978072">
    <property type="protein sequence ID" value="KAF2012747.1"/>
    <property type="molecule type" value="Genomic_DNA"/>
</dbReference>
<dbReference type="CDD" id="cd00067">
    <property type="entry name" value="GAL4"/>
    <property type="match status" value="1"/>
</dbReference>
<dbReference type="InterPro" id="IPR007219">
    <property type="entry name" value="XnlR_reg_dom"/>
</dbReference>
<dbReference type="Pfam" id="PF00172">
    <property type="entry name" value="Zn_clus"/>
    <property type="match status" value="1"/>
</dbReference>
<dbReference type="Gene3D" id="4.10.240.10">
    <property type="entry name" value="Zn(2)-C6 fungal-type DNA-binding domain"/>
    <property type="match status" value="1"/>
</dbReference>
<reference evidence="7" key="1">
    <citation type="journal article" date="2020" name="Stud. Mycol.">
        <title>101 Dothideomycetes genomes: a test case for predicting lifestyles and emergence of pathogens.</title>
        <authorList>
            <person name="Haridas S."/>
            <person name="Albert R."/>
            <person name="Binder M."/>
            <person name="Bloem J."/>
            <person name="Labutti K."/>
            <person name="Salamov A."/>
            <person name="Andreopoulos B."/>
            <person name="Baker S."/>
            <person name="Barry K."/>
            <person name="Bills G."/>
            <person name="Bluhm B."/>
            <person name="Cannon C."/>
            <person name="Castanera R."/>
            <person name="Culley D."/>
            <person name="Daum C."/>
            <person name="Ezra D."/>
            <person name="Gonzalez J."/>
            <person name="Henrissat B."/>
            <person name="Kuo A."/>
            <person name="Liang C."/>
            <person name="Lipzen A."/>
            <person name="Lutzoni F."/>
            <person name="Magnuson J."/>
            <person name="Mondo S."/>
            <person name="Nolan M."/>
            <person name="Ohm R."/>
            <person name="Pangilinan J."/>
            <person name="Park H.-J."/>
            <person name="Ramirez L."/>
            <person name="Alfaro M."/>
            <person name="Sun H."/>
            <person name="Tritt A."/>
            <person name="Yoshinaga Y."/>
            <person name="Zwiers L.-H."/>
            <person name="Turgeon B."/>
            <person name="Goodwin S."/>
            <person name="Spatafora J."/>
            <person name="Crous P."/>
            <person name="Grigoriev I."/>
        </authorList>
    </citation>
    <scope>NUCLEOTIDE SEQUENCE</scope>
    <source>
        <strain evidence="7">CBS 175.79</strain>
    </source>
</reference>
<name>A0A6A5XIU1_9PLEO</name>
<dbReference type="SMART" id="SM00906">
    <property type="entry name" value="Fungal_trans"/>
    <property type="match status" value="1"/>
</dbReference>
<dbReference type="GO" id="GO:0008270">
    <property type="term" value="F:zinc ion binding"/>
    <property type="evidence" value="ECO:0007669"/>
    <property type="project" value="InterPro"/>
</dbReference>
<feature type="region of interest" description="Disordered" evidence="5">
    <location>
        <begin position="110"/>
        <end position="140"/>
    </location>
</feature>
<sequence>MGGEEGGASRKRTNNACLRCRSRKVKCSGDYPCSNCTRRSVECQFGPDEKKVVVSESYLLELERRCSLIESEERIVHPPAKRIRPSRSSFSDGSDYERNDNFRVDQSLLRASSAGRPSSNSQTLTDLPQPNEDESDYNEIRNPLVARTSNIVTDPVGRMRWLGPSSTWAYSRHVILMMWKHLGQYEENNTSPRVDAQAISLDWPSVCQIDTPTRASIPSFDHAKYLTSTVEFHLCQTYHLFDVAPFKVRLNELYRQEVSTVQKTSSNLWYIHFLLVMALGKALLAPVDVSDYPAGKDLFTQALELLPNAHGLYQDPLQSIEILCCLALYLQSVDHRNSAYLYIGQAVRIALSQGLHRERSVDHLSSEEMHRSRCIWWTVYMLDCKFASSMGAPISARDSDITVELPQPRDTTETFDDFNAHVALTRIFAKILSTIYSANGRLDRPLIKSIQQVLRELAQLSDQMATKFEFRIGESNPTSRVSATLNLFYHQCVVLAIRPILVHLLEDLLKVRRHTVQELATPIKALLKTAYESASRSLRILSHLQSQHLLETFLPFDLEQTFSSAFVLTLMSALPGHPHRLNEEYVHSAFKVIDAMIHHGNVVARFRREDLQELQKAMSQCLVEIHGSDDTPREARDEDTTITSREAWEGLEADYNLSSDQFPNLHDSLDMESDQMTYIDDFLSWEPAVLEHSANQLATDWLWAHTGTGPIAE</sequence>
<dbReference type="Pfam" id="PF04082">
    <property type="entry name" value="Fungal_trans"/>
    <property type="match status" value="1"/>
</dbReference>
<keyword evidence="8" id="KW-1185">Reference proteome</keyword>
<feature type="compositionally biased region" description="Polar residues" evidence="5">
    <location>
        <begin position="115"/>
        <end position="128"/>
    </location>
</feature>
<dbReference type="GO" id="GO:0000981">
    <property type="term" value="F:DNA-binding transcription factor activity, RNA polymerase II-specific"/>
    <property type="evidence" value="ECO:0007669"/>
    <property type="project" value="InterPro"/>
</dbReference>
<dbReference type="GO" id="GO:0006351">
    <property type="term" value="P:DNA-templated transcription"/>
    <property type="evidence" value="ECO:0007669"/>
    <property type="project" value="InterPro"/>
</dbReference>
<evidence type="ECO:0000259" key="6">
    <source>
        <dbReference type="PROSITE" id="PS50048"/>
    </source>
</evidence>
<dbReference type="PROSITE" id="PS50048">
    <property type="entry name" value="ZN2_CY6_FUNGAL_2"/>
    <property type="match status" value="1"/>
</dbReference>
<dbReference type="InterPro" id="IPR001138">
    <property type="entry name" value="Zn2Cys6_DnaBD"/>
</dbReference>
<organism evidence="7 8">
    <name type="scientific">Aaosphaeria arxii CBS 175.79</name>
    <dbReference type="NCBI Taxonomy" id="1450172"/>
    <lineage>
        <taxon>Eukaryota</taxon>
        <taxon>Fungi</taxon>
        <taxon>Dikarya</taxon>
        <taxon>Ascomycota</taxon>
        <taxon>Pezizomycotina</taxon>
        <taxon>Dothideomycetes</taxon>
        <taxon>Pleosporomycetidae</taxon>
        <taxon>Pleosporales</taxon>
        <taxon>Pleosporales incertae sedis</taxon>
        <taxon>Aaosphaeria</taxon>
    </lineage>
</organism>
<keyword evidence="3" id="KW-0804">Transcription</keyword>
<accession>A0A6A5XIU1</accession>
<dbReference type="SMART" id="SM00066">
    <property type="entry name" value="GAL4"/>
    <property type="match status" value="1"/>
</dbReference>
<dbReference type="PANTHER" id="PTHR47424:SF6">
    <property type="entry name" value="PROLINE UTILIZATION TRANS-ACTIVATOR"/>
    <property type="match status" value="1"/>
</dbReference>
<evidence type="ECO:0000313" key="7">
    <source>
        <dbReference type="EMBL" id="KAF2012747.1"/>
    </source>
</evidence>
<dbReference type="SUPFAM" id="SSF57701">
    <property type="entry name" value="Zn2/Cys6 DNA-binding domain"/>
    <property type="match status" value="1"/>
</dbReference>
<dbReference type="CDD" id="cd12148">
    <property type="entry name" value="fungal_TF_MHR"/>
    <property type="match status" value="1"/>
</dbReference>
<evidence type="ECO:0000256" key="3">
    <source>
        <dbReference type="ARBA" id="ARBA00023163"/>
    </source>
</evidence>
<dbReference type="PROSITE" id="PS00463">
    <property type="entry name" value="ZN2_CY6_FUNGAL_1"/>
    <property type="match status" value="1"/>
</dbReference>
<dbReference type="InterPro" id="IPR036864">
    <property type="entry name" value="Zn2-C6_fun-type_DNA-bd_sf"/>
</dbReference>
<keyword evidence="4" id="KW-0539">Nucleus</keyword>
<gene>
    <name evidence="7" type="ORF">BU24DRAFT_258052</name>
</gene>
<dbReference type="PANTHER" id="PTHR47424">
    <property type="entry name" value="REGULATORY PROTEIN GAL4"/>
    <property type="match status" value="1"/>
</dbReference>
<evidence type="ECO:0000313" key="8">
    <source>
        <dbReference type="Proteomes" id="UP000799778"/>
    </source>
</evidence>
<protein>
    <recommendedName>
        <fullName evidence="6">Zn(2)-C6 fungal-type domain-containing protein</fullName>
    </recommendedName>
</protein>
<dbReference type="Proteomes" id="UP000799778">
    <property type="component" value="Unassembled WGS sequence"/>
</dbReference>
<keyword evidence="2" id="KW-0805">Transcription regulation</keyword>
<feature type="domain" description="Zn(2)-C6 fungal-type" evidence="6">
    <location>
        <begin position="16"/>
        <end position="45"/>
    </location>
</feature>
<dbReference type="GO" id="GO:0003677">
    <property type="term" value="F:DNA binding"/>
    <property type="evidence" value="ECO:0007669"/>
    <property type="project" value="InterPro"/>
</dbReference>
<evidence type="ECO:0000256" key="5">
    <source>
        <dbReference type="SAM" id="MobiDB-lite"/>
    </source>
</evidence>
<dbReference type="RefSeq" id="XP_033381086.1">
    <property type="nucleotide sequence ID" value="XM_033522464.1"/>
</dbReference>
<evidence type="ECO:0000256" key="1">
    <source>
        <dbReference type="ARBA" id="ARBA00022723"/>
    </source>
</evidence>